<evidence type="ECO:0000259" key="2">
    <source>
        <dbReference type="Pfam" id="PF05193"/>
    </source>
</evidence>
<gene>
    <name evidence="3" type="ORF">GCM10010885_04570</name>
</gene>
<dbReference type="GO" id="GO:0046872">
    <property type="term" value="F:metal ion binding"/>
    <property type="evidence" value="ECO:0007669"/>
    <property type="project" value="InterPro"/>
</dbReference>
<sequence length="427" mass="48122">MREIPYEQLGLTLYHEQLANGLQVYLLPRPGYRQVYATFTAHYGSVDSAFARDGGPVRTVPDGIAHFLEHKMFESPAGDVFNQFAAHGASANAFTSFDQTTYLFSCTEDVAENIRILLDFVQEPYFTDENVEKEKGIIAQEIRMYEDHPEARSFYGLLKALYHAHPVRTEIAGTVESIGQITKDLLYECYSTFYHPSNMVFFAVGGLDPHALMDLIRDNQAKKSFGPPPRITRVLPDEPADAAAARQETRLAVSQPRCLIGWKEVRVGLAGLDLLRQELLTGMVLDALFGRSADLYHELLDEGVIDPSFTWEYELAPSYGYSLVGGNVSRPEAFIARATAAVARARQEGIPKDVFERSRRKHIGRFLSGLDALGYVARHFTAYHLRQADLFATLDVLLSLRWEDANERLREHFAEERQAVSLVLPRD</sequence>
<evidence type="ECO:0000313" key="4">
    <source>
        <dbReference type="Proteomes" id="UP000637695"/>
    </source>
</evidence>
<dbReference type="PANTHER" id="PTHR11851">
    <property type="entry name" value="METALLOPROTEASE"/>
    <property type="match status" value="1"/>
</dbReference>
<proteinExistence type="predicted"/>
<dbReference type="InterPro" id="IPR011249">
    <property type="entry name" value="Metalloenz_LuxS/M16"/>
</dbReference>
<feature type="domain" description="Peptidase M16 C-terminal" evidence="2">
    <location>
        <begin position="181"/>
        <end position="360"/>
    </location>
</feature>
<protein>
    <submittedName>
        <fullName evidence="3">Peptidase M16</fullName>
    </submittedName>
</protein>
<dbReference type="Pfam" id="PF05193">
    <property type="entry name" value="Peptidase_M16_C"/>
    <property type="match status" value="1"/>
</dbReference>
<evidence type="ECO:0000259" key="1">
    <source>
        <dbReference type="Pfam" id="PF00675"/>
    </source>
</evidence>
<dbReference type="InterPro" id="IPR011765">
    <property type="entry name" value="Pept_M16_N"/>
</dbReference>
<dbReference type="Pfam" id="PF00675">
    <property type="entry name" value="Peptidase_M16"/>
    <property type="match status" value="1"/>
</dbReference>
<organism evidence="3 4">
    <name type="scientific">Alicyclobacillus cellulosilyticus</name>
    <dbReference type="NCBI Taxonomy" id="1003997"/>
    <lineage>
        <taxon>Bacteria</taxon>
        <taxon>Bacillati</taxon>
        <taxon>Bacillota</taxon>
        <taxon>Bacilli</taxon>
        <taxon>Bacillales</taxon>
        <taxon>Alicyclobacillaceae</taxon>
        <taxon>Alicyclobacillus</taxon>
    </lineage>
</organism>
<reference evidence="3" key="1">
    <citation type="journal article" date="2014" name="Int. J. Syst. Evol. Microbiol.">
        <title>Complete genome sequence of Corynebacterium casei LMG S-19264T (=DSM 44701T), isolated from a smear-ripened cheese.</title>
        <authorList>
            <consortium name="US DOE Joint Genome Institute (JGI-PGF)"/>
            <person name="Walter F."/>
            <person name="Albersmeier A."/>
            <person name="Kalinowski J."/>
            <person name="Ruckert C."/>
        </authorList>
    </citation>
    <scope>NUCLEOTIDE SEQUENCE</scope>
    <source>
        <strain evidence="3">JCM 18487</strain>
    </source>
</reference>
<dbReference type="InterPro" id="IPR050361">
    <property type="entry name" value="MPP/UQCRC_Complex"/>
</dbReference>
<dbReference type="RefSeq" id="WP_188880908.1">
    <property type="nucleotide sequence ID" value="NZ_BMOY01000004.1"/>
</dbReference>
<accession>A0A917K233</accession>
<dbReference type="SUPFAM" id="SSF63411">
    <property type="entry name" value="LuxS/MPP-like metallohydrolase"/>
    <property type="match status" value="2"/>
</dbReference>
<comment type="caution">
    <text evidence="3">The sequence shown here is derived from an EMBL/GenBank/DDBJ whole genome shotgun (WGS) entry which is preliminary data.</text>
</comment>
<dbReference type="Proteomes" id="UP000637695">
    <property type="component" value="Unassembled WGS sequence"/>
</dbReference>
<dbReference type="Gene3D" id="3.30.830.10">
    <property type="entry name" value="Metalloenzyme, LuxS/M16 peptidase-like"/>
    <property type="match status" value="2"/>
</dbReference>
<dbReference type="EMBL" id="BMOY01000004">
    <property type="protein sequence ID" value="GGI98030.1"/>
    <property type="molecule type" value="Genomic_DNA"/>
</dbReference>
<dbReference type="InterPro" id="IPR007863">
    <property type="entry name" value="Peptidase_M16_C"/>
</dbReference>
<dbReference type="NCBIfam" id="NF047421">
    <property type="entry name" value="YfmH_fam"/>
    <property type="match status" value="1"/>
</dbReference>
<dbReference type="AlphaFoldDB" id="A0A917K233"/>
<evidence type="ECO:0000313" key="3">
    <source>
        <dbReference type="EMBL" id="GGI98030.1"/>
    </source>
</evidence>
<name>A0A917K233_9BACL</name>
<feature type="domain" description="Peptidase M16 N-terminal" evidence="1">
    <location>
        <begin position="62"/>
        <end position="174"/>
    </location>
</feature>
<keyword evidence="4" id="KW-1185">Reference proteome</keyword>
<reference evidence="3" key="2">
    <citation type="submission" date="2020-09" db="EMBL/GenBank/DDBJ databases">
        <authorList>
            <person name="Sun Q."/>
            <person name="Ohkuma M."/>
        </authorList>
    </citation>
    <scope>NUCLEOTIDE SEQUENCE</scope>
    <source>
        <strain evidence="3">JCM 18487</strain>
    </source>
</reference>
<dbReference type="PANTHER" id="PTHR11851:SF134">
    <property type="entry name" value="ZINC-DEPENDENT PROTEASE"/>
    <property type="match status" value="1"/>
</dbReference>